<gene>
    <name evidence="2" type="ORF">B9Q03_11510</name>
</gene>
<name>A0A2R6AKC2_9ARCH</name>
<dbReference type="Proteomes" id="UP000240322">
    <property type="component" value="Unassembled WGS sequence"/>
</dbReference>
<dbReference type="Gene3D" id="2.60.40.10">
    <property type="entry name" value="Immunoglobulins"/>
    <property type="match status" value="1"/>
</dbReference>
<reference evidence="2 3" key="1">
    <citation type="submission" date="2017-04" db="EMBL/GenBank/DDBJ databases">
        <title>Novel microbial lineages endemic to geothermal iron-oxide mats fill important gaps in the evolutionary history of Archaea.</title>
        <authorList>
            <person name="Jay Z.J."/>
            <person name="Beam J.P."/>
            <person name="Dlakic M."/>
            <person name="Rusch D.B."/>
            <person name="Kozubal M.A."/>
            <person name="Inskeep W.P."/>
        </authorList>
    </citation>
    <scope>NUCLEOTIDE SEQUENCE [LARGE SCALE GENOMIC DNA]</scope>
    <source>
        <strain evidence="2">OSP_D</strain>
    </source>
</reference>
<dbReference type="InterPro" id="IPR013783">
    <property type="entry name" value="Ig-like_fold"/>
</dbReference>
<evidence type="ECO:0000313" key="3">
    <source>
        <dbReference type="Proteomes" id="UP000240322"/>
    </source>
</evidence>
<organism evidence="2 3">
    <name type="scientific">Candidatus Marsarchaeota G2 archaeon OSP_D</name>
    <dbReference type="NCBI Taxonomy" id="1978157"/>
    <lineage>
        <taxon>Archaea</taxon>
        <taxon>Candidatus Marsarchaeota</taxon>
        <taxon>Candidatus Marsarchaeota group 2</taxon>
    </lineage>
</organism>
<keyword evidence="1" id="KW-1133">Transmembrane helix</keyword>
<evidence type="ECO:0008006" key="4">
    <source>
        <dbReference type="Google" id="ProtNLM"/>
    </source>
</evidence>
<comment type="caution">
    <text evidence="2">The sequence shown here is derived from an EMBL/GenBank/DDBJ whole genome shotgun (WGS) entry which is preliminary data.</text>
</comment>
<proteinExistence type="predicted"/>
<dbReference type="AlphaFoldDB" id="A0A2R6AKC2"/>
<sequence length="158" mass="15876">MHTHSVPLFRRNTRRKAISNVVSTILLVAIAIVAVTIVFGVVIPMIRHSAPSASIQITQADISGATGVITVTAQNTGSLAATGVTVNIIGPGGNSVASISGASCTPSISTTTTLGPGQSVTCTATSSSIQSGVTYSIQVIMSYTNGQTGSQTVDVTAT</sequence>
<dbReference type="InterPro" id="IPR013373">
    <property type="entry name" value="Flagellin/pilin_N_arc"/>
</dbReference>
<protein>
    <recommendedName>
        <fullName evidence="4">CARDB domain-containing protein</fullName>
    </recommendedName>
</protein>
<feature type="transmembrane region" description="Helical" evidence="1">
    <location>
        <begin position="21"/>
        <end position="46"/>
    </location>
</feature>
<accession>A0A2R6AKC2</accession>
<keyword evidence="1" id="KW-0812">Transmembrane</keyword>
<dbReference type="NCBIfam" id="TIGR02537">
    <property type="entry name" value="arch_flag_Nterm"/>
    <property type="match status" value="1"/>
</dbReference>
<evidence type="ECO:0000256" key="1">
    <source>
        <dbReference type="SAM" id="Phobius"/>
    </source>
</evidence>
<keyword evidence="1" id="KW-0472">Membrane</keyword>
<evidence type="ECO:0000313" key="2">
    <source>
        <dbReference type="EMBL" id="PSN86830.1"/>
    </source>
</evidence>
<dbReference type="EMBL" id="NEXE01000200">
    <property type="protein sequence ID" value="PSN86830.1"/>
    <property type="molecule type" value="Genomic_DNA"/>
</dbReference>